<dbReference type="Gene3D" id="1.20.5.4130">
    <property type="match status" value="1"/>
</dbReference>
<evidence type="ECO:0000313" key="8">
    <source>
        <dbReference type="Proteomes" id="UP001222027"/>
    </source>
</evidence>
<keyword evidence="3" id="KW-0677">Repeat</keyword>
<evidence type="ECO:0000256" key="1">
    <source>
        <dbReference type="ARBA" id="ARBA00008894"/>
    </source>
</evidence>
<dbReference type="GO" id="GO:0006952">
    <property type="term" value="P:defense response"/>
    <property type="evidence" value="ECO:0007669"/>
    <property type="project" value="UniProtKB-KW"/>
</dbReference>
<evidence type="ECO:0000256" key="2">
    <source>
        <dbReference type="ARBA" id="ARBA00022614"/>
    </source>
</evidence>
<dbReference type="Pfam" id="PF18052">
    <property type="entry name" value="Rx_N"/>
    <property type="match status" value="1"/>
</dbReference>
<dbReference type="EMBL" id="JAQQAF010000004">
    <property type="protein sequence ID" value="KAJ8492861.1"/>
    <property type="molecule type" value="Genomic_DNA"/>
</dbReference>
<proteinExistence type="inferred from homology"/>
<comment type="similarity">
    <text evidence="1">Belongs to the disease resistance NB-LRR family.</text>
</comment>
<reference evidence="7 8" key="1">
    <citation type="submission" date="2022-12" db="EMBL/GenBank/DDBJ databases">
        <title>Chromosome-scale assembly of the Ensete ventricosum genome.</title>
        <authorList>
            <person name="Dussert Y."/>
            <person name="Stocks J."/>
            <person name="Wendawek A."/>
            <person name="Woldeyes F."/>
            <person name="Nichols R.A."/>
            <person name="Borrell J.S."/>
        </authorList>
    </citation>
    <scope>NUCLEOTIDE SEQUENCE [LARGE SCALE GENOMIC DNA]</scope>
    <source>
        <strain evidence="8">cv. Maze</strain>
        <tissue evidence="7">Seeds</tissue>
    </source>
</reference>
<evidence type="ECO:0000256" key="3">
    <source>
        <dbReference type="ARBA" id="ARBA00022737"/>
    </source>
</evidence>
<protein>
    <recommendedName>
        <fullName evidence="6">Disease resistance N-terminal domain-containing protein</fullName>
    </recommendedName>
</protein>
<dbReference type="InterPro" id="IPR041118">
    <property type="entry name" value="Rx_N"/>
</dbReference>
<keyword evidence="4" id="KW-0547">Nucleotide-binding</keyword>
<evidence type="ECO:0000259" key="6">
    <source>
        <dbReference type="Pfam" id="PF18052"/>
    </source>
</evidence>
<comment type="caution">
    <text evidence="7">The sequence shown here is derived from an EMBL/GenBank/DDBJ whole genome shotgun (WGS) entry which is preliminary data.</text>
</comment>
<evidence type="ECO:0000256" key="5">
    <source>
        <dbReference type="ARBA" id="ARBA00022821"/>
    </source>
</evidence>
<evidence type="ECO:0000313" key="7">
    <source>
        <dbReference type="EMBL" id="KAJ8492861.1"/>
    </source>
</evidence>
<keyword evidence="5" id="KW-0611">Plant defense</keyword>
<dbReference type="Proteomes" id="UP001222027">
    <property type="component" value="Unassembled WGS sequence"/>
</dbReference>
<feature type="domain" description="Disease resistance N-terminal" evidence="6">
    <location>
        <begin position="3"/>
        <end position="73"/>
    </location>
</feature>
<name>A0AAV8R6E1_ENSVE</name>
<evidence type="ECO:0000256" key="4">
    <source>
        <dbReference type="ARBA" id="ARBA00022741"/>
    </source>
</evidence>
<accession>A0AAV8R6E1</accession>
<dbReference type="GO" id="GO:0000166">
    <property type="term" value="F:nucleotide binding"/>
    <property type="evidence" value="ECO:0007669"/>
    <property type="project" value="UniProtKB-KW"/>
</dbReference>
<gene>
    <name evidence="7" type="ORF">OPV22_014582</name>
</gene>
<sequence>MAAEEEMDVVLGVPEEIQKLQRTLRKIQLILHDAEQWWIEDEAIDEWLRELKDVMHDADDVLKECRSSVEKWTPRCDLGHVRGGHRDLIDRR</sequence>
<keyword evidence="2" id="KW-0433">Leucine-rich repeat</keyword>
<keyword evidence="8" id="KW-1185">Reference proteome</keyword>
<organism evidence="7 8">
    <name type="scientific">Ensete ventricosum</name>
    <name type="common">Abyssinian banana</name>
    <name type="synonym">Musa ensete</name>
    <dbReference type="NCBI Taxonomy" id="4639"/>
    <lineage>
        <taxon>Eukaryota</taxon>
        <taxon>Viridiplantae</taxon>
        <taxon>Streptophyta</taxon>
        <taxon>Embryophyta</taxon>
        <taxon>Tracheophyta</taxon>
        <taxon>Spermatophyta</taxon>
        <taxon>Magnoliopsida</taxon>
        <taxon>Liliopsida</taxon>
        <taxon>Zingiberales</taxon>
        <taxon>Musaceae</taxon>
        <taxon>Ensete</taxon>
    </lineage>
</organism>
<dbReference type="AlphaFoldDB" id="A0AAV8R6E1"/>